<reference evidence="1" key="2">
    <citation type="submission" date="2020-08" db="EMBL/GenBank/DDBJ databases">
        <authorList>
            <person name="Chen M."/>
            <person name="Teng W."/>
            <person name="Zhao L."/>
            <person name="Hu C."/>
            <person name="Zhou Y."/>
            <person name="Han B."/>
            <person name="Song L."/>
            <person name="Shu W."/>
        </authorList>
    </citation>
    <scope>NUCLEOTIDE SEQUENCE</scope>
    <source>
        <strain evidence="1">FACHB-1277</strain>
    </source>
</reference>
<comment type="caution">
    <text evidence="1">The sequence shown here is derived from an EMBL/GenBank/DDBJ whole genome shotgun (WGS) entry which is preliminary data.</text>
</comment>
<dbReference type="AlphaFoldDB" id="A0A926Z6R7"/>
<evidence type="ECO:0000313" key="2">
    <source>
        <dbReference type="Proteomes" id="UP000631421"/>
    </source>
</evidence>
<sequence>MSPLARERDRLETSHTALTVIRHISSLLARGRDRLETAFGIPTQKTTDNFPTR</sequence>
<keyword evidence="2" id="KW-1185">Reference proteome</keyword>
<protein>
    <submittedName>
        <fullName evidence="1">Uncharacterized protein</fullName>
    </submittedName>
</protein>
<evidence type="ECO:0000313" key="1">
    <source>
        <dbReference type="EMBL" id="MBD2150965.1"/>
    </source>
</evidence>
<reference evidence="1" key="1">
    <citation type="journal article" date="2015" name="ISME J.">
        <title>Draft Genome Sequence of Streptomyces incarnatus NRRL8089, which Produces the Nucleoside Antibiotic Sinefungin.</title>
        <authorList>
            <person name="Oshima K."/>
            <person name="Hattori M."/>
            <person name="Shimizu H."/>
            <person name="Fukuda K."/>
            <person name="Nemoto M."/>
            <person name="Inagaki K."/>
            <person name="Tamura T."/>
        </authorList>
    </citation>
    <scope>NUCLEOTIDE SEQUENCE</scope>
    <source>
        <strain evidence="1">FACHB-1277</strain>
    </source>
</reference>
<proteinExistence type="predicted"/>
<gene>
    <name evidence="1" type="ORF">H6F44_12670</name>
</gene>
<name>A0A926Z6R7_9CYAN</name>
<dbReference type="EMBL" id="JACJPY010000038">
    <property type="protein sequence ID" value="MBD2150965.1"/>
    <property type="molecule type" value="Genomic_DNA"/>
</dbReference>
<accession>A0A926Z6R7</accession>
<organism evidence="1 2">
    <name type="scientific">Pseudanabaena cinerea FACHB-1277</name>
    <dbReference type="NCBI Taxonomy" id="2949581"/>
    <lineage>
        <taxon>Bacteria</taxon>
        <taxon>Bacillati</taxon>
        <taxon>Cyanobacteriota</taxon>
        <taxon>Cyanophyceae</taxon>
        <taxon>Pseudanabaenales</taxon>
        <taxon>Pseudanabaenaceae</taxon>
        <taxon>Pseudanabaena</taxon>
        <taxon>Pseudanabaena cinerea</taxon>
    </lineage>
</organism>
<dbReference type="Proteomes" id="UP000631421">
    <property type="component" value="Unassembled WGS sequence"/>
</dbReference>